<organism evidence="3 4">
    <name type="scientific">Fulvitalea axinellae</name>
    <dbReference type="NCBI Taxonomy" id="1182444"/>
    <lineage>
        <taxon>Bacteria</taxon>
        <taxon>Pseudomonadati</taxon>
        <taxon>Bacteroidota</taxon>
        <taxon>Cytophagia</taxon>
        <taxon>Cytophagales</taxon>
        <taxon>Persicobacteraceae</taxon>
        <taxon>Fulvitalea</taxon>
    </lineage>
</organism>
<dbReference type="Pfam" id="PF02195">
    <property type="entry name" value="ParB_N"/>
    <property type="match status" value="1"/>
</dbReference>
<sequence length="305" mass="34050">MAKKFAFNGLIREAEKNQQKTKQGVKDRLEIDEELKALIPPLLDDEYDQLKENIRQEGVREPILVAEIEGRVFVIDGHNRHRISSELGIDFPVKEISLDSREAAKDWMINNQLGRRNLTDEQRSYLRGLRYEREKQKVSNASGANQHTKAGEDGGKNFPQAKKTAQRLAEEYNVTDRTIKNDAQFAKGVDLIGKINPELKQGILSGKEKVKKGDVRMLAGIDEQGADSLTEAESVDEIVATAKSIPAKKTKKPKKKTPAKVVVRPVTELKDEICGRVLSLEEGAAKAKFSELRVLLAELEGALIS</sequence>
<proteinExistence type="predicted"/>
<evidence type="ECO:0000313" key="4">
    <source>
        <dbReference type="Proteomes" id="UP001348817"/>
    </source>
</evidence>
<evidence type="ECO:0000256" key="1">
    <source>
        <dbReference type="SAM" id="MobiDB-lite"/>
    </source>
</evidence>
<dbReference type="InterPro" id="IPR036086">
    <property type="entry name" value="ParB/Sulfiredoxin_sf"/>
</dbReference>
<dbReference type="EMBL" id="AP025319">
    <property type="protein sequence ID" value="BDD12573.1"/>
    <property type="molecule type" value="Genomic_DNA"/>
</dbReference>
<protein>
    <recommendedName>
        <fullName evidence="2">ParB-like N-terminal domain-containing protein</fullName>
    </recommendedName>
</protein>
<feature type="compositionally biased region" description="Polar residues" evidence="1">
    <location>
        <begin position="138"/>
        <end position="148"/>
    </location>
</feature>
<keyword evidence="4" id="KW-1185">Reference proteome</keyword>
<dbReference type="RefSeq" id="WP_338395890.1">
    <property type="nucleotide sequence ID" value="NZ_AP025319.1"/>
</dbReference>
<evidence type="ECO:0000313" key="3">
    <source>
        <dbReference type="EMBL" id="BDD12573.1"/>
    </source>
</evidence>
<dbReference type="Proteomes" id="UP001348817">
    <property type="component" value="Plasmid pFA5"/>
</dbReference>
<dbReference type="InterPro" id="IPR003115">
    <property type="entry name" value="ParB_N"/>
</dbReference>
<evidence type="ECO:0000259" key="2">
    <source>
        <dbReference type="SMART" id="SM00470"/>
    </source>
</evidence>
<feature type="domain" description="ParB-like N-terminal" evidence="2">
    <location>
        <begin position="25"/>
        <end position="112"/>
    </location>
</feature>
<reference evidence="3 4" key="1">
    <citation type="submission" date="2021-12" db="EMBL/GenBank/DDBJ databases">
        <title>Genome sequencing of bacteria with rrn-lacking chromosome and rrn-plasmid.</title>
        <authorList>
            <person name="Anda M."/>
            <person name="Iwasaki W."/>
        </authorList>
    </citation>
    <scope>NUCLEOTIDE SEQUENCE [LARGE SCALE GENOMIC DNA]</scope>
    <source>
        <strain evidence="3 4">DSM 100852</strain>
        <plasmid evidence="3 4">pFA5</plasmid>
    </source>
</reference>
<feature type="region of interest" description="Disordered" evidence="1">
    <location>
        <begin position="136"/>
        <end position="159"/>
    </location>
</feature>
<geneLocation type="plasmid" evidence="3 4">
    <name>pFA5</name>
</geneLocation>
<dbReference type="AlphaFoldDB" id="A0AAU9CXA2"/>
<dbReference type="Gene3D" id="3.90.1530.10">
    <property type="entry name" value="Conserved hypothetical protein from pyrococcus furiosus pfu- 392566-001, ParB domain"/>
    <property type="match status" value="1"/>
</dbReference>
<accession>A0AAU9CXA2</accession>
<dbReference type="SUPFAM" id="SSF110849">
    <property type="entry name" value="ParB/Sulfiredoxin"/>
    <property type="match status" value="1"/>
</dbReference>
<name>A0AAU9CXA2_9BACT</name>
<dbReference type="SMART" id="SM00470">
    <property type="entry name" value="ParB"/>
    <property type="match status" value="1"/>
</dbReference>
<dbReference type="KEGG" id="fax:FUAX_50050"/>
<gene>
    <name evidence="3" type="ORF">FUAX_50050</name>
</gene>
<keyword evidence="3" id="KW-0614">Plasmid</keyword>